<accession>A0A9X4NH52</accession>
<evidence type="ECO:0000256" key="1">
    <source>
        <dbReference type="SAM" id="Phobius"/>
    </source>
</evidence>
<feature type="transmembrane region" description="Helical" evidence="1">
    <location>
        <begin position="113"/>
        <end position="129"/>
    </location>
</feature>
<feature type="transmembrane region" description="Helical" evidence="1">
    <location>
        <begin position="41"/>
        <end position="63"/>
    </location>
</feature>
<feature type="transmembrane region" description="Helical" evidence="1">
    <location>
        <begin position="89"/>
        <end position="107"/>
    </location>
</feature>
<dbReference type="Proteomes" id="UP001152656">
    <property type="component" value="Unassembled WGS sequence"/>
</dbReference>
<evidence type="ECO:0000313" key="3">
    <source>
        <dbReference type="Proteomes" id="UP001152656"/>
    </source>
</evidence>
<gene>
    <name evidence="2" type="ORF">OGZ39_07325</name>
</gene>
<protein>
    <submittedName>
        <fullName evidence="2">Uncharacterized protein</fullName>
    </submittedName>
</protein>
<reference evidence="2" key="2">
    <citation type="journal article" date="2023" name="Food Microbiol.">
        <title>Evaluation of the fermentation potential of lactic acid bacteria isolated from herbs, fruits and vegetables as starter cultures in nut-based milk alternatives.</title>
        <authorList>
            <person name="Huang W."/>
            <person name="Dong A."/>
            <person name="Pham H.T."/>
            <person name="Zhou C."/>
            <person name="Huo Z."/>
            <person name="Watjen A.P."/>
            <person name="Prakash S."/>
            <person name="Bang-Berthelsen C.H."/>
            <person name="Turner M.S."/>
        </authorList>
    </citation>
    <scope>NUCLEOTIDE SEQUENCE</scope>
    <source>
        <strain evidence="2">581</strain>
    </source>
</reference>
<keyword evidence="1" id="KW-1133">Transmembrane helix</keyword>
<sequence>MKKRRVQKRKAKNKINLFLGLALLIEFGYILYLLLTDKLEIPSIFWVTIWLILVFGGSVTYILGRRSVAKRDDLPEKFKEEYKEGDDRATYLSYFLVVLNLACYPFLHSSPIVFLWYFILILACIPWNNEEKI</sequence>
<name>A0A9X4NH52_9LACT</name>
<dbReference type="RefSeq" id="WP_278216245.1">
    <property type="nucleotide sequence ID" value="NZ_JAOWLP010000005.1"/>
</dbReference>
<feature type="transmembrane region" description="Helical" evidence="1">
    <location>
        <begin position="15"/>
        <end position="35"/>
    </location>
</feature>
<dbReference type="EMBL" id="JAOWLP010000005">
    <property type="protein sequence ID" value="MDG4981466.1"/>
    <property type="molecule type" value="Genomic_DNA"/>
</dbReference>
<comment type="caution">
    <text evidence="2">The sequence shown here is derived from an EMBL/GenBank/DDBJ whole genome shotgun (WGS) entry which is preliminary data.</text>
</comment>
<dbReference type="AlphaFoldDB" id="A0A9X4NH52"/>
<proteinExistence type="predicted"/>
<evidence type="ECO:0000313" key="2">
    <source>
        <dbReference type="EMBL" id="MDG4981466.1"/>
    </source>
</evidence>
<keyword evidence="1" id="KW-0812">Transmembrane</keyword>
<organism evidence="2 3">
    <name type="scientific">Lactococcus lactis</name>
    <dbReference type="NCBI Taxonomy" id="1358"/>
    <lineage>
        <taxon>Bacteria</taxon>
        <taxon>Bacillati</taxon>
        <taxon>Bacillota</taxon>
        <taxon>Bacilli</taxon>
        <taxon>Lactobacillales</taxon>
        <taxon>Streptococcaceae</taxon>
        <taxon>Lactococcus</taxon>
    </lineage>
</organism>
<reference evidence="2" key="1">
    <citation type="submission" date="2022-10" db="EMBL/GenBank/DDBJ databases">
        <authorList>
            <person name="Turner M.S."/>
            <person name="Huang W."/>
        </authorList>
    </citation>
    <scope>NUCLEOTIDE SEQUENCE</scope>
    <source>
        <strain evidence="2">581</strain>
    </source>
</reference>
<keyword evidence="1" id="KW-0472">Membrane</keyword>